<dbReference type="Proteomes" id="UP000325440">
    <property type="component" value="Unassembled WGS sequence"/>
</dbReference>
<evidence type="ECO:0000313" key="2">
    <source>
        <dbReference type="Proteomes" id="UP000325440"/>
    </source>
</evidence>
<keyword evidence="2" id="KW-1185">Reference proteome</keyword>
<dbReference type="OrthoDB" id="6780105at2759"/>
<gene>
    <name evidence="1" type="ORF">CINCED_3A017211</name>
</gene>
<proteinExistence type="predicted"/>
<evidence type="ECO:0000313" key="1">
    <source>
        <dbReference type="EMBL" id="VVC33745.1"/>
    </source>
</evidence>
<reference evidence="1 2" key="1">
    <citation type="submission" date="2019-08" db="EMBL/GenBank/DDBJ databases">
        <authorList>
            <person name="Alioto T."/>
            <person name="Alioto T."/>
            <person name="Gomez Garrido J."/>
        </authorList>
    </citation>
    <scope>NUCLEOTIDE SEQUENCE [LARGE SCALE GENOMIC DNA]</scope>
</reference>
<accession>A0A5E4MN76</accession>
<name>A0A5E4MN76_9HEMI</name>
<protein>
    <submittedName>
        <fullName evidence="1">Uncharacterized protein</fullName>
    </submittedName>
</protein>
<organism evidence="1 2">
    <name type="scientific">Cinara cedri</name>
    <dbReference type="NCBI Taxonomy" id="506608"/>
    <lineage>
        <taxon>Eukaryota</taxon>
        <taxon>Metazoa</taxon>
        <taxon>Ecdysozoa</taxon>
        <taxon>Arthropoda</taxon>
        <taxon>Hexapoda</taxon>
        <taxon>Insecta</taxon>
        <taxon>Pterygota</taxon>
        <taxon>Neoptera</taxon>
        <taxon>Paraneoptera</taxon>
        <taxon>Hemiptera</taxon>
        <taxon>Sternorrhyncha</taxon>
        <taxon>Aphidomorpha</taxon>
        <taxon>Aphidoidea</taxon>
        <taxon>Aphididae</taxon>
        <taxon>Lachninae</taxon>
        <taxon>Cinara</taxon>
    </lineage>
</organism>
<dbReference type="AlphaFoldDB" id="A0A5E4MN76"/>
<dbReference type="EMBL" id="CABPRJ010000974">
    <property type="protein sequence ID" value="VVC33745.1"/>
    <property type="molecule type" value="Genomic_DNA"/>
</dbReference>
<sequence>MIWLSSPSHALLRLWKRLPIPQSMPLTIGYGTMVSSFHIILTRTWVFYFPILFASGHPVAVKKNLCYFELHIGSHLTFSSQLKTVFGRASQVVRTIGSLMPNLKGLSKSKRALLISVVGSKLLYAAPTRANYATKIAKCRNFLIRVQRTARSRTRE</sequence>